<comment type="caution">
    <text evidence="1">The sequence shown here is derived from an EMBL/GenBank/DDBJ whole genome shotgun (WGS) entry which is preliminary data.</text>
</comment>
<name>A0A8T2WJ07_POPDE</name>
<sequence>MTRPVKEAFRHGSKQSRLHLNSIGSYYRQKSSWVSYTYRVVGLRLSSTNAGRGGQEIYSWHHSILRQLYSVLQSELWNHFIKKDLKLWFDEEASHGHLCGDMKNGCHGWGDVKEISGKAYTEAANIILTRFKDQSFHQQEPVF</sequence>
<protein>
    <submittedName>
        <fullName evidence="1">Uncharacterized protein</fullName>
    </submittedName>
</protein>
<reference evidence="1" key="1">
    <citation type="journal article" date="2021" name="J. Hered.">
        <title>Genome Assembly of Salicaceae Populus deltoides (Eastern Cottonwood) I-69 Based on Nanopore Sequencing and Hi-C Technologies.</title>
        <authorList>
            <person name="Bai S."/>
            <person name="Wu H."/>
            <person name="Zhang J."/>
            <person name="Pan Z."/>
            <person name="Zhao W."/>
            <person name="Li Z."/>
            <person name="Tong C."/>
        </authorList>
    </citation>
    <scope>NUCLEOTIDE SEQUENCE</scope>
    <source>
        <tissue evidence="1">Leaf</tissue>
    </source>
</reference>
<gene>
    <name evidence="1" type="ORF">H0E87_030986</name>
</gene>
<dbReference type="AlphaFoldDB" id="A0A8T2WJ07"/>
<evidence type="ECO:0000313" key="1">
    <source>
        <dbReference type="EMBL" id="KAH8480926.1"/>
    </source>
</evidence>
<dbReference type="EMBL" id="JACEGQ020000019">
    <property type="protein sequence ID" value="KAH8480926.1"/>
    <property type="molecule type" value="Genomic_DNA"/>
</dbReference>
<organism evidence="1 2">
    <name type="scientific">Populus deltoides</name>
    <name type="common">Eastern poplar</name>
    <name type="synonym">Eastern cottonwood</name>
    <dbReference type="NCBI Taxonomy" id="3696"/>
    <lineage>
        <taxon>Eukaryota</taxon>
        <taxon>Viridiplantae</taxon>
        <taxon>Streptophyta</taxon>
        <taxon>Embryophyta</taxon>
        <taxon>Tracheophyta</taxon>
        <taxon>Spermatophyta</taxon>
        <taxon>Magnoliopsida</taxon>
        <taxon>eudicotyledons</taxon>
        <taxon>Gunneridae</taxon>
        <taxon>Pentapetalae</taxon>
        <taxon>rosids</taxon>
        <taxon>fabids</taxon>
        <taxon>Malpighiales</taxon>
        <taxon>Salicaceae</taxon>
        <taxon>Saliceae</taxon>
        <taxon>Populus</taxon>
    </lineage>
</organism>
<dbReference type="Proteomes" id="UP000807159">
    <property type="component" value="Chromosome 19"/>
</dbReference>
<proteinExistence type="predicted"/>
<evidence type="ECO:0000313" key="2">
    <source>
        <dbReference type="Proteomes" id="UP000807159"/>
    </source>
</evidence>
<accession>A0A8T2WJ07</accession>
<keyword evidence="2" id="KW-1185">Reference proteome</keyword>